<dbReference type="FunFam" id="1.10.10.60:FF:000010">
    <property type="entry name" value="Transcriptional activator Myb isoform A"/>
    <property type="match status" value="1"/>
</dbReference>
<evidence type="ECO:0000256" key="1">
    <source>
        <dbReference type="ARBA" id="ARBA00004123"/>
    </source>
</evidence>
<dbReference type="InterPro" id="IPR017930">
    <property type="entry name" value="Myb_dom"/>
</dbReference>
<dbReference type="GO" id="GO:0000981">
    <property type="term" value="F:DNA-binding transcription factor activity, RNA polymerase II-specific"/>
    <property type="evidence" value="ECO:0000318"/>
    <property type="project" value="GO_Central"/>
</dbReference>
<dbReference type="Pfam" id="PF00249">
    <property type="entry name" value="Myb_DNA-binding"/>
    <property type="match status" value="1"/>
</dbReference>
<accession>A0A2R6WTL7</accession>
<comment type="subcellular location">
    <subcellularLocation>
        <location evidence="1">Nucleus</location>
    </subcellularLocation>
</comment>
<feature type="domain" description="HTH myb-type" evidence="9">
    <location>
        <begin position="122"/>
        <end position="177"/>
    </location>
</feature>
<dbReference type="PROSITE" id="PS50090">
    <property type="entry name" value="MYB_LIKE"/>
    <property type="match status" value="3"/>
</dbReference>
<gene>
    <name evidence="10" type="ORF">MARPO_0058s0005</name>
</gene>
<evidence type="ECO:0000256" key="2">
    <source>
        <dbReference type="ARBA" id="ARBA00022737"/>
    </source>
</evidence>
<keyword evidence="11" id="KW-1185">Reference proteome</keyword>
<feature type="domain" description="HTH myb-type" evidence="9">
    <location>
        <begin position="178"/>
        <end position="228"/>
    </location>
</feature>
<feature type="domain" description="Myb-like" evidence="8">
    <location>
        <begin position="174"/>
        <end position="224"/>
    </location>
</feature>
<dbReference type="Gene3D" id="1.10.10.60">
    <property type="entry name" value="Homeodomain-like"/>
    <property type="match status" value="3"/>
</dbReference>
<feature type="domain" description="Myb-like" evidence="8">
    <location>
        <begin position="70"/>
        <end position="121"/>
    </location>
</feature>
<keyword evidence="2" id="KW-0677">Repeat</keyword>
<evidence type="ECO:0000256" key="4">
    <source>
        <dbReference type="ARBA" id="ARBA00023125"/>
    </source>
</evidence>
<dbReference type="PANTHER" id="PTHR45614:SF232">
    <property type="entry name" value="TRANSCRIPTION FACTOR MYB3R-2"/>
    <property type="match status" value="1"/>
</dbReference>
<dbReference type="AlphaFoldDB" id="A0A2R6WTL7"/>
<keyword evidence="3" id="KW-0805">Transcription regulation</keyword>
<sequence>MEGTSSSAISKLEPRRCLGDISNSSEPKLEPRRCLGDISNSSEADLAIILVNDRVDHTEKGKAKVNDVPPPRKQIRTWTIEEDDALRAAVALHKARNWKQIAAALPNRSDVQCLHRWQKVLNPVLVKGYWTKEEDERMIELVAMFGVKRWAAIARSLPGRNGKQCRERWCNHLDPQIKREPWTEAEDMMLFLAHKRFGNKWAEISKLLPGRSDNGIKNRWNTAVQRKAEALEACAASWNKLKPSGSFLSNETTNGSEVPQDSLALSDQATTEVEESSAAQDLLALTKDYDSEDFVPDFIKRWKDLRLFSYKASDHKCL</sequence>
<feature type="region of interest" description="Disordered" evidence="7">
    <location>
        <begin position="1"/>
        <end position="34"/>
    </location>
</feature>
<name>A0A2R6WTL7_MARPO</name>
<dbReference type="SUPFAM" id="SSF46689">
    <property type="entry name" value="Homeodomain-like"/>
    <property type="match status" value="2"/>
</dbReference>
<dbReference type="SMART" id="SM00717">
    <property type="entry name" value="SANT"/>
    <property type="match status" value="3"/>
</dbReference>
<dbReference type="EMBL" id="KZ772730">
    <property type="protein sequence ID" value="PTQ37213.1"/>
    <property type="molecule type" value="Genomic_DNA"/>
</dbReference>
<keyword evidence="6" id="KW-0539">Nucleus</keyword>
<dbReference type="InterPro" id="IPR009057">
    <property type="entry name" value="Homeodomain-like_sf"/>
</dbReference>
<dbReference type="GO" id="GO:0000978">
    <property type="term" value="F:RNA polymerase II cis-regulatory region sequence-specific DNA binding"/>
    <property type="evidence" value="ECO:0000318"/>
    <property type="project" value="GO_Central"/>
</dbReference>
<dbReference type="PROSITE" id="PS51294">
    <property type="entry name" value="HTH_MYB"/>
    <property type="match status" value="3"/>
</dbReference>
<evidence type="ECO:0000256" key="6">
    <source>
        <dbReference type="ARBA" id="ARBA00023242"/>
    </source>
</evidence>
<evidence type="ECO:0000313" key="11">
    <source>
        <dbReference type="Proteomes" id="UP000244005"/>
    </source>
</evidence>
<keyword evidence="4" id="KW-0238">DNA-binding</keyword>
<reference evidence="11" key="1">
    <citation type="journal article" date="2017" name="Cell">
        <title>Insights into land plant evolution garnered from the Marchantia polymorpha genome.</title>
        <authorList>
            <person name="Bowman J.L."/>
            <person name="Kohchi T."/>
            <person name="Yamato K.T."/>
            <person name="Jenkins J."/>
            <person name="Shu S."/>
            <person name="Ishizaki K."/>
            <person name="Yamaoka S."/>
            <person name="Nishihama R."/>
            <person name="Nakamura Y."/>
            <person name="Berger F."/>
            <person name="Adam C."/>
            <person name="Aki S.S."/>
            <person name="Althoff F."/>
            <person name="Araki T."/>
            <person name="Arteaga-Vazquez M.A."/>
            <person name="Balasubrmanian S."/>
            <person name="Barry K."/>
            <person name="Bauer D."/>
            <person name="Boehm C.R."/>
            <person name="Briginshaw L."/>
            <person name="Caballero-Perez J."/>
            <person name="Catarino B."/>
            <person name="Chen F."/>
            <person name="Chiyoda S."/>
            <person name="Chovatia M."/>
            <person name="Davies K.M."/>
            <person name="Delmans M."/>
            <person name="Demura T."/>
            <person name="Dierschke T."/>
            <person name="Dolan L."/>
            <person name="Dorantes-Acosta A.E."/>
            <person name="Eklund D.M."/>
            <person name="Florent S.N."/>
            <person name="Flores-Sandoval E."/>
            <person name="Fujiyama A."/>
            <person name="Fukuzawa H."/>
            <person name="Galik B."/>
            <person name="Grimanelli D."/>
            <person name="Grimwood J."/>
            <person name="Grossniklaus U."/>
            <person name="Hamada T."/>
            <person name="Haseloff J."/>
            <person name="Hetherington A.J."/>
            <person name="Higo A."/>
            <person name="Hirakawa Y."/>
            <person name="Hundley H.N."/>
            <person name="Ikeda Y."/>
            <person name="Inoue K."/>
            <person name="Inoue S.I."/>
            <person name="Ishida S."/>
            <person name="Jia Q."/>
            <person name="Kakita M."/>
            <person name="Kanazawa T."/>
            <person name="Kawai Y."/>
            <person name="Kawashima T."/>
            <person name="Kennedy M."/>
            <person name="Kinose K."/>
            <person name="Kinoshita T."/>
            <person name="Kohara Y."/>
            <person name="Koide E."/>
            <person name="Komatsu K."/>
            <person name="Kopischke S."/>
            <person name="Kubo M."/>
            <person name="Kyozuka J."/>
            <person name="Lagercrantz U."/>
            <person name="Lin S.S."/>
            <person name="Lindquist E."/>
            <person name="Lipzen A.M."/>
            <person name="Lu C.W."/>
            <person name="De Luna E."/>
            <person name="Martienssen R.A."/>
            <person name="Minamino N."/>
            <person name="Mizutani M."/>
            <person name="Mizutani M."/>
            <person name="Mochizuki N."/>
            <person name="Monte I."/>
            <person name="Mosher R."/>
            <person name="Nagasaki H."/>
            <person name="Nakagami H."/>
            <person name="Naramoto S."/>
            <person name="Nishitani K."/>
            <person name="Ohtani M."/>
            <person name="Okamoto T."/>
            <person name="Okumura M."/>
            <person name="Phillips J."/>
            <person name="Pollak B."/>
            <person name="Reinders A."/>
            <person name="Rovekamp M."/>
            <person name="Sano R."/>
            <person name="Sawa S."/>
            <person name="Schmid M.W."/>
            <person name="Shirakawa M."/>
            <person name="Solano R."/>
            <person name="Spunde A."/>
            <person name="Suetsugu N."/>
            <person name="Sugano S."/>
            <person name="Sugiyama A."/>
            <person name="Sun R."/>
            <person name="Suzuki Y."/>
            <person name="Takenaka M."/>
            <person name="Takezawa D."/>
            <person name="Tomogane H."/>
            <person name="Tsuzuki M."/>
            <person name="Ueda T."/>
            <person name="Umeda M."/>
            <person name="Ward J.M."/>
            <person name="Watanabe Y."/>
            <person name="Yazaki K."/>
            <person name="Yokoyama R."/>
            <person name="Yoshitake Y."/>
            <person name="Yotsui I."/>
            <person name="Zachgo S."/>
            <person name="Schmutz J."/>
        </authorList>
    </citation>
    <scope>NUCLEOTIDE SEQUENCE [LARGE SCALE GENOMIC DNA]</scope>
    <source>
        <strain evidence="11">Tak-1</strain>
    </source>
</reference>
<proteinExistence type="predicted"/>
<dbReference type="InterPro" id="IPR050560">
    <property type="entry name" value="MYB_TF"/>
</dbReference>
<dbReference type="PANTHER" id="PTHR45614">
    <property type="entry name" value="MYB PROTEIN-RELATED"/>
    <property type="match status" value="1"/>
</dbReference>
<organism evidence="10 11">
    <name type="scientific">Marchantia polymorpha</name>
    <name type="common">Common liverwort</name>
    <name type="synonym">Marchantia aquatica</name>
    <dbReference type="NCBI Taxonomy" id="3197"/>
    <lineage>
        <taxon>Eukaryota</taxon>
        <taxon>Viridiplantae</taxon>
        <taxon>Streptophyta</taxon>
        <taxon>Embryophyta</taxon>
        <taxon>Marchantiophyta</taxon>
        <taxon>Marchantiopsida</taxon>
        <taxon>Marchantiidae</taxon>
        <taxon>Marchantiales</taxon>
        <taxon>Marchantiaceae</taxon>
        <taxon>Marchantia</taxon>
    </lineage>
</organism>
<dbReference type="OrthoDB" id="2143914at2759"/>
<evidence type="ECO:0000313" key="10">
    <source>
        <dbReference type="EMBL" id="PTQ37213.1"/>
    </source>
</evidence>
<evidence type="ECO:0000259" key="9">
    <source>
        <dbReference type="PROSITE" id="PS51294"/>
    </source>
</evidence>
<feature type="domain" description="HTH myb-type" evidence="9">
    <location>
        <begin position="71"/>
        <end position="121"/>
    </location>
</feature>
<protein>
    <submittedName>
        <fullName evidence="10">Uncharacterized protein</fullName>
    </submittedName>
</protein>
<dbReference type="Gramene" id="Mp5g20280.1">
    <property type="protein sequence ID" value="Mp5g20280.1.cds"/>
    <property type="gene ID" value="Mp5g20280"/>
</dbReference>
<evidence type="ECO:0000256" key="7">
    <source>
        <dbReference type="SAM" id="MobiDB-lite"/>
    </source>
</evidence>
<dbReference type="CDD" id="cd00167">
    <property type="entry name" value="SANT"/>
    <property type="match status" value="3"/>
</dbReference>
<dbReference type="GO" id="GO:0005634">
    <property type="term" value="C:nucleus"/>
    <property type="evidence" value="ECO:0000318"/>
    <property type="project" value="GO_Central"/>
</dbReference>
<dbReference type="OMA" id="VHGFGNW"/>
<evidence type="ECO:0000256" key="3">
    <source>
        <dbReference type="ARBA" id="ARBA00023015"/>
    </source>
</evidence>
<dbReference type="Proteomes" id="UP000244005">
    <property type="component" value="Unassembled WGS sequence"/>
</dbReference>
<keyword evidence="5" id="KW-0804">Transcription</keyword>
<feature type="domain" description="Myb-like" evidence="8">
    <location>
        <begin position="122"/>
        <end position="173"/>
    </location>
</feature>
<dbReference type="InterPro" id="IPR001005">
    <property type="entry name" value="SANT/Myb"/>
</dbReference>
<evidence type="ECO:0000259" key="8">
    <source>
        <dbReference type="PROSITE" id="PS50090"/>
    </source>
</evidence>
<dbReference type="FunFam" id="1.10.10.60:FF:000016">
    <property type="entry name" value="Transcriptional activator Myb isoform A"/>
    <property type="match status" value="1"/>
</dbReference>
<dbReference type="Pfam" id="PF13921">
    <property type="entry name" value="Myb_DNA-bind_6"/>
    <property type="match status" value="1"/>
</dbReference>
<evidence type="ECO:0000256" key="5">
    <source>
        <dbReference type="ARBA" id="ARBA00023163"/>
    </source>
</evidence>
<dbReference type="GO" id="GO:0006355">
    <property type="term" value="P:regulation of DNA-templated transcription"/>
    <property type="evidence" value="ECO:0000318"/>
    <property type="project" value="GO_Central"/>
</dbReference>